<dbReference type="InterPro" id="IPR011990">
    <property type="entry name" value="TPR-like_helical_dom_sf"/>
</dbReference>
<evidence type="ECO:0000313" key="4">
    <source>
        <dbReference type="EMBL" id="EMP41411.1"/>
    </source>
</evidence>
<feature type="domain" description="PCI" evidence="3">
    <location>
        <begin position="329"/>
        <end position="424"/>
    </location>
</feature>
<evidence type="ECO:0000259" key="3">
    <source>
        <dbReference type="SMART" id="SM00088"/>
    </source>
</evidence>
<dbReference type="eggNOG" id="KOG1463">
    <property type="taxonomic scope" value="Eukaryota"/>
</dbReference>
<dbReference type="STRING" id="8469.M7BU98"/>
<dbReference type="SUPFAM" id="SSF48452">
    <property type="entry name" value="TPR-like"/>
    <property type="match status" value="1"/>
</dbReference>
<dbReference type="InterPro" id="IPR000717">
    <property type="entry name" value="PCI_dom"/>
</dbReference>
<dbReference type="InterPro" id="IPR050871">
    <property type="entry name" value="26S_Proteasome/COP9_Components"/>
</dbReference>
<evidence type="ECO:0000256" key="1">
    <source>
        <dbReference type="ARBA" id="ARBA00007454"/>
    </source>
</evidence>
<sequence>MRRDSGQSSCPLPAAPSCLLLPLHAELGPWELQRGAAEVKRDVQENDEEAVQVKEQSILELGALLAKTGQAEELGGLLKYVRPFLNSISKAKAARLVRSLLDLFLDMEAATGQEVDLCLECIEWAKSEKRTFLRQALEARLVSLYFDTKRYQEALQLGSQLLRELKKMDDKALLVEVQLLESKTYHALSNLPKARAALTSARTTANAIYCPPKLQAALDMQSGIIHAAEEKDWKTAYSYFYEAFEGYDSIDSPKAITALKYMLLCKIMLNTPEDVQALVSGKLALRYAGRQTEALKCVAQASKNRSLADFEKALTDYKVELRDDPIINTHLAKLYDNLLEQNLIRVIEPFSRVQMEHISSLIKLSKAPPPAASIGQEWGIAANGSFGGGQHVEPSGILDQGEGVLIIFDEPPVDKTYEAALETIQNMSKVVDSLYNKAKKLT</sequence>
<dbReference type="FunFam" id="1.25.40.570:FF:000003">
    <property type="entry name" value="26S proteasome non-ATPase regulatory subunit 11"/>
    <property type="match status" value="1"/>
</dbReference>
<dbReference type="GO" id="GO:0000502">
    <property type="term" value="C:proteasome complex"/>
    <property type="evidence" value="ECO:0007669"/>
    <property type="project" value="UniProtKB-KW"/>
</dbReference>
<dbReference type="PANTHER" id="PTHR10678">
    <property type="entry name" value="26S PROTEASOME NON-ATPASE REGULATORY SUBUNIT 11/COP9 SIGNALOSOME COMPLEX SUBUNIT 2"/>
    <property type="match status" value="1"/>
</dbReference>
<evidence type="ECO:0000256" key="2">
    <source>
        <dbReference type="ARBA" id="ARBA00022942"/>
    </source>
</evidence>
<keyword evidence="5" id="KW-1185">Reference proteome</keyword>
<proteinExistence type="inferred from homology"/>
<accession>M7BU98</accession>
<dbReference type="AlphaFoldDB" id="M7BU98"/>
<protein>
    <submittedName>
        <fullName evidence="4">26S proteasome non-ATPase regulatory subunit 11</fullName>
    </submittedName>
</protein>
<keyword evidence="2 4" id="KW-0647">Proteasome</keyword>
<dbReference type="Gene3D" id="1.25.40.570">
    <property type="match status" value="2"/>
</dbReference>
<dbReference type="EMBL" id="KB491960">
    <property type="protein sequence ID" value="EMP41411.1"/>
    <property type="molecule type" value="Genomic_DNA"/>
</dbReference>
<name>M7BU98_CHEMY</name>
<dbReference type="Pfam" id="PF01399">
    <property type="entry name" value="PCI"/>
    <property type="match status" value="1"/>
</dbReference>
<organism evidence="4 5">
    <name type="scientific">Chelonia mydas</name>
    <name type="common">Green sea-turtle</name>
    <name type="synonym">Chelonia agassizi</name>
    <dbReference type="NCBI Taxonomy" id="8469"/>
    <lineage>
        <taxon>Eukaryota</taxon>
        <taxon>Metazoa</taxon>
        <taxon>Chordata</taxon>
        <taxon>Craniata</taxon>
        <taxon>Vertebrata</taxon>
        <taxon>Euteleostomi</taxon>
        <taxon>Archelosauria</taxon>
        <taxon>Testudinata</taxon>
        <taxon>Testudines</taxon>
        <taxon>Cryptodira</taxon>
        <taxon>Durocryptodira</taxon>
        <taxon>Americhelydia</taxon>
        <taxon>Chelonioidea</taxon>
        <taxon>Cheloniidae</taxon>
        <taxon>Chelonia</taxon>
    </lineage>
</organism>
<comment type="similarity">
    <text evidence="1">Belongs to the proteasome subunit S9 family.</text>
</comment>
<dbReference type="InterPro" id="IPR040773">
    <property type="entry name" value="Rpn6_N"/>
</dbReference>
<reference evidence="5" key="1">
    <citation type="journal article" date="2013" name="Nat. Genet.">
        <title>The draft genomes of soft-shell turtle and green sea turtle yield insights into the development and evolution of the turtle-specific body plan.</title>
        <authorList>
            <person name="Wang Z."/>
            <person name="Pascual-Anaya J."/>
            <person name="Zadissa A."/>
            <person name="Li W."/>
            <person name="Niimura Y."/>
            <person name="Huang Z."/>
            <person name="Li C."/>
            <person name="White S."/>
            <person name="Xiong Z."/>
            <person name="Fang D."/>
            <person name="Wang B."/>
            <person name="Ming Y."/>
            <person name="Chen Y."/>
            <person name="Zheng Y."/>
            <person name="Kuraku S."/>
            <person name="Pignatelli M."/>
            <person name="Herrero J."/>
            <person name="Beal K."/>
            <person name="Nozawa M."/>
            <person name="Li Q."/>
            <person name="Wang J."/>
            <person name="Zhang H."/>
            <person name="Yu L."/>
            <person name="Shigenobu S."/>
            <person name="Wang J."/>
            <person name="Liu J."/>
            <person name="Flicek P."/>
            <person name="Searle S."/>
            <person name="Wang J."/>
            <person name="Kuratani S."/>
            <person name="Yin Y."/>
            <person name="Aken B."/>
            <person name="Zhang G."/>
            <person name="Irie N."/>
        </authorList>
    </citation>
    <scope>NUCLEOTIDE SEQUENCE [LARGE SCALE GENOMIC DNA]</scope>
</reference>
<dbReference type="Pfam" id="PF18503">
    <property type="entry name" value="RPN6_C_helix"/>
    <property type="match status" value="1"/>
</dbReference>
<dbReference type="Proteomes" id="UP000031443">
    <property type="component" value="Unassembled WGS sequence"/>
</dbReference>
<dbReference type="SMART" id="SM00753">
    <property type="entry name" value="PAM"/>
    <property type="match status" value="1"/>
</dbReference>
<evidence type="ECO:0000313" key="5">
    <source>
        <dbReference type="Proteomes" id="UP000031443"/>
    </source>
</evidence>
<dbReference type="InterPro" id="IPR040780">
    <property type="entry name" value="Rpn6_C_helix"/>
</dbReference>
<dbReference type="SMART" id="SM00088">
    <property type="entry name" value="PINT"/>
    <property type="match status" value="1"/>
</dbReference>
<dbReference type="Pfam" id="PF18055">
    <property type="entry name" value="RPN6_N"/>
    <property type="match status" value="1"/>
</dbReference>
<gene>
    <name evidence="4" type="ORF">UY3_01330</name>
</gene>